<sequence>MEQGFSVFVVNWGGGRLASRLSTWDGERQVFEASAFGIAARSGQTRTEISA</sequence>
<evidence type="ECO:0000313" key="1">
    <source>
        <dbReference type="EMBL" id="SVB46194.1"/>
    </source>
</evidence>
<reference evidence="1" key="1">
    <citation type="submission" date="2018-05" db="EMBL/GenBank/DDBJ databases">
        <authorList>
            <person name="Lanie J.A."/>
            <person name="Ng W.-L."/>
            <person name="Kazmierczak K.M."/>
            <person name="Andrzejewski T.M."/>
            <person name="Davidsen T.M."/>
            <person name="Wayne K.J."/>
            <person name="Tettelin H."/>
            <person name="Glass J.I."/>
            <person name="Rusch D."/>
            <person name="Podicherti R."/>
            <person name="Tsui H.-C.T."/>
            <person name="Winkler M.E."/>
        </authorList>
    </citation>
    <scope>NUCLEOTIDE SEQUENCE</scope>
</reference>
<organism evidence="1">
    <name type="scientific">marine metagenome</name>
    <dbReference type="NCBI Taxonomy" id="408172"/>
    <lineage>
        <taxon>unclassified sequences</taxon>
        <taxon>metagenomes</taxon>
        <taxon>ecological metagenomes</taxon>
    </lineage>
</organism>
<protein>
    <submittedName>
        <fullName evidence="1">Uncharacterized protein</fullName>
    </submittedName>
</protein>
<proteinExistence type="predicted"/>
<name>A0A382E7X5_9ZZZZ</name>
<gene>
    <name evidence="1" type="ORF">METZ01_LOCUS199048</name>
</gene>
<dbReference type="EMBL" id="UINC01042917">
    <property type="protein sequence ID" value="SVB46194.1"/>
    <property type="molecule type" value="Genomic_DNA"/>
</dbReference>
<accession>A0A382E7X5</accession>
<dbReference type="AlphaFoldDB" id="A0A382E7X5"/>